<protein>
    <submittedName>
        <fullName evidence="2">Uncharacterized protein</fullName>
    </submittedName>
</protein>
<evidence type="ECO:0000313" key="3">
    <source>
        <dbReference type="Proteomes" id="UP001169242"/>
    </source>
</evidence>
<feature type="transmembrane region" description="Helical" evidence="1">
    <location>
        <begin position="15"/>
        <end position="36"/>
    </location>
</feature>
<keyword evidence="1" id="KW-1133">Transmembrane helix</keyword>
<keyword evidence="1" id="KW-0472">Membrane</keyword>
<keyword evidence="3" id="KW-1185">Reference proteome</keyword>
<evidence type="ECO:0000313" key="2">
    <source>
        <dbReference type="EMBL" id="MDA3734144.1"/>
    </source>
</evidence>
<feature type="transmembrane region" description="Helical" evidence="1">
    <location>
        <begin position="66"/>
        <end position="85"/>
    </location>
</feature>
<proteinExistence type="predicted"/>
<sequence length="88" mass="10270">MITKKKSHAINYERIYQVCAIAAICFLSYVIIAFFLSMSHFLSVFLLFSSIIFLILHLIFKVNPFLVTSFICCILCLLSNIYFIYIQK</sequence>
<dbReference type="Proteomes" id="UP001169242">
    <property type="component" value="Unassembled WGS sequence"/>
</dbReference>
<reference evidence="2" key="1">
    <citation type="journal article" date="2023" name="Int. J. Syst. Evol. Microbiol.">
        <title>&lt;i&gt;Holtiella tumoricola&lt;/i&gt; gen. nov. sp. nov., isolated from a human clinical sample.</title>
        <authorList>
            <person name="Allen-Vercoe E."/>
            <person name="Daigneault M.C."/>
            <person name="Vancuren S.J."/>
            <person name="Cochrane K."/>
            <person name="O'Neal L.L."/>
            <person name="Sankaranarayanan K."/>
            <person name="Lawson P.A."/>
        </authorList>
    </citation>
    <scope>NUCLEOTIDE SEQUENCE</scope>
    <source>
        <strain evidence="2">CC70A</strain>
    </source>
</reference>
<gene>
    <name evidence="2" type="ORF">PBV87_21975</name>
</gene>
<dbReference type="EMBL" id="JAQIFT010000074">
    <property type="protein sequence ID" value="MDA3734144.1"/>
    <property type="molecule type" value="Genomic_DNA"/>
</dbReference>
<organism evidence="2 3">
    <name type="scientific">Holtiella tumoricola</name>
    <dbReference type="NCBI Taxonomy" id="3018743"/>
    <lineage>
        <taxon>Bacteria</taxon>
        <taxon>Bacillati</taxon>
        <taxon>Bacillota</taxon>
        <taxon>Clostridia</taxon>
        <taxon>Lachnospirales</taxon>
        <taxon>Cellulosilyticaceae</taxon>
        <taxon>Holtiella</taxon>
    </lineage>
</organism>
<feature type="transmembrane region" description="Helical" evidence="1">
    <location>
        <begin position="41"/>
        <end position="60"/>
    </location>
</feature>
<name>A0AA42DRK6_9FIRM</name>
<comment type="caution">
    <text evidence="2">The sequence shown here is derived from an EMBL/GenBank/DDBJ whole genome shotgun (WGS) entry which is preliminary data.</text>
</comment>
<dbReference type="AlphaFoldDB" id="A0AA42DRK6"/>
<accession>A0AA42DRK6</accession>
<evidence type="ECO:0000256" key="1">
    <source>
        <dbReference type="SAM" id="Phobius"/>
    </source>
</evidence>
<dbReference type="RefSeq" id="WP_271013766.1">
    <property type="nucleotide sequence ID" value="NZ_JAQIFT010000074.1"/>
</dbReference>
<keyword evidence="1" id="KW-0812">Transmembrane</keyword>